<keyword evidence="3" id="KW-1185">Reference proteome</keyword>
<feature type="compositionally biased region" description="Basic residues" evidence="1">
    <location>
        <begin position="24"/>
        <end position="35"/>
    </location>
</feature>
<reference evidence="2 3" key="1">
    <citation type="submission" date="2020-06" db="EMBL/GenBank/DDBJ databases">
        <title>Transcriptomic and genomic resources for Thalictrum thalictroides and T. hernandezii: Facilitating candidate gene discovery in an emerging model plant lineage.</title>
        <authorList>
            <person name="Arias T."/>
            <person name="Riano-Pachon D.M."/>
            <person name="Di Stilio V.S."/>
        </authorList>
    </citation>
    <scope>NUCLEOTIDE SEQUENCE [LARGE SCALE GENOMIC DNA]</scope>
    <source>
        <strain evidence="3">cv. WT478/WT964</strain>
        <tissue evidence="2">Leaves</tissue>
    </source>
</reference>
<evidence type="ECO:0000313" key="2">
    <source>
        <dbReference type="EMBL" id="KAF5200913.1"/>
    </source>
</evidence>
<dbReference type="AlphaFoldDB" id="A0A7J6WV31"/>
<name>A0A7J6WV31_THATH</name>
<comment type="caution">
    <text evidence="2">The sequence shown here is derived from an EMBL/GenBank/DDBJ whole genome shotgun (WGS) entry which is preliminary data.</text>
</comment>
<accession>A0A7J6WV31</accession>
<sequence length="151" mass="17891">MGPRWDTGRSNTWNADESDSSHGSNKKSRSKKSRRLSQAGKGKPRRNFCDDFDEDSETFLQAKYGKKCYKWSFRPSDGPNFQSSSHEFAWRDQSNWTSNRRRVWDSTSEMKQRIHWRRLCWMDDSWLSRSVQILYMGSLELLPIALSRDLI</sequence>
<protein>
    <submittedName>
        <fullName evidence="2">Dnaj domain</fullName>
    </submittedName>
</protein>
<proteinExistence type="predicted"/>
<evidence type="ECO:0000256" key="1">
    <source>
        <dbReference type="SAM" id="MobiDB-lite"/>
    </source>
</evidence>
<organism evidence="2 3">
    <name type="scientific">Thalictrum thalictroides</name>
    <name type="common">Rue-anemone</name>
    <name type="synonym">Anemone thalictroides</name>
    <dbReference type="NCBI Taxonomy" id="46969"/>
    <lineage>
        <taxon>Eukaryota</taxon>
        <taxon>Viridiplantae</taxon>
        <taxon>Streptophyta</taxon>
        <taxon>Embryophyta</taxon>
        <taxon>Tracheophyta</taxon>
        <taxon>Spermatophyta</taxon>
        <taxon>Magnoliopsida</taxon>
        <taxon>Ranunculales</taxon>
        <taxon>Ranunculaceae</taxon>
        <taxon>Thalictroideae</taxon>
        <taxon>Thalictrum</taxon>
    </lineage>
</organism>
<dbReference type="Proteomes" id="UP000554482">
    <property type="component" value="Unassembled WGS sequence"/>
</dbReference>
<gene>
    <name evidence="2" type="ORF">FRX31_009500</name>
</gene>
<feature type="region of interest" description="Disordered" evidence="1">
    <location>
        <begin position="1"/>
        <end position="51"/>
    </location>
</feature>
<dbReference type="EMBL" id="JABWDY010010125">
    <property type="protein sequence ID" value="KAF5200913.1"/>
    <property type="molecule type" value="Genomic_DNA"/>
</dbReference>
<evidence type="ECO:0000313" key="3">
    <source>
        <dbReference type="Proteomes" id="UP000554482"/>
    </source>
</evidence>